<dbReference type="InterPro" id="IPR018198">
    <property type="entry name" value="ATP_PRibTrfase_CS"/>
</dbReference>
<dbReference type="GO" id="GO:0003879">
    <property type="term" value="F:ATP phosphoribosyltransferase activity"/>
    <property type="evidence" value="ECO:0007669"/>
    <property type="project" value="UniProtKB-EC"/>
</dbReference>
<gene>
    <name evidence="16 18" type="primary">hisG</name>
    <name evidence="18" type="ORF">ACFSUO_03520</name>
</gene>
<dbReference type="EC" id="2.4.2.17" evidence="6 16"/>
<dbReference type="HAMAP" id="MF_01018">
    <property type="entry name" value="HisG_Short"/>
    <property type="match status" value="1"/>
</dbReference>
<comment type="function">
    <text evidence="15 16">Catalyzes the condensation of ATP and 5-phosphoribose 1-diphosphate to form N'-(5'-phosphoribosyl)-ATP (PR-ATP). Has a crucial role in the pathway because the rate of histidine biosynthesis seems to be controlled primarily by regulation of HisG enzymatic activity.</text>
</comment>
<keyword evidence="19" id="KW-1185">Reference proteome</keyword>
<evidence type="ECO:0000256" key="15">
    <source>
        <dbReference type="ARBA" id="ARBA00024861"/>
    </source>
</evidence>
<comment type="pathway">
    <text evidence="3 16">Amino-acid biosynthesis; L-histidine biosynthesis; L-histidine from 5-phospho-alpha-D-ribose 1-diphosphate: step 1/9.</text>
</comment>
<comment type="similarity">
    <text evidence="4 16">Belongs to the ATP phosphoribosyltransferase family. Short subfamily.</text>
</comment>
<dbReference type="NCBIfam" id="TIGR00070">
    <property type="entry name" value="hisG"/>
    <property type="match status" value="1"/>
</dbReference>
<evidence type="ECO:0000256" key="5">
    <source>
        <dbReference type="ARBA" id="ARBA00011496"/>
    </source>
</evidence>
<comment type="subunit">
    <text evidence="5 16">Heteromultimer composed of HisG and HisZ subunits.</text>
</comment>
<evidence type="ECO:0000256" key="11">
    <source>
        <dbReference type="ARBA" id="ARBA00022679"/>
    </source>
</evidence>
<evidence type="ECO:0000256" key="4">
    <source>
        <dbReference type="ARBA" id="ARBA00009489"/>
    </source>
</evidence>
<keyword evidence="11 16" id="KW-0808">Transferase</keyword>
<dbReference type="Proteomes" id="UP001597502">
    <property type="component" value="Unassembled WGS sequence"/>
</dbReference>
<keyword evidence="13 16" id="KW-0067">ATP-binding</keyword>
<sequence length="208" mass="22919">MDYLTLALAKGRTANNSINLLEKAGFHFDHFREDSRKLVFYDKDSLIKLIFVKAVDVPTYVENGAADVGIVGKDNIMEEQPDVYELLDLQFGQCKFAVAGFTGTGLDTDRTLTVASKYPAAAKKHFHRKGIPIDTIKLNGSVELAPVIGLADVIVDIVETGNTLRENGLTVLEEMEAISTRLIVNKASFTTKSDSVHRFIDTLKKGLE</sequence>
<accession>A0ABW5V2Y6</accession>
<dbReference type="RefSeq" id="WP_382391159.1">
    <property type="nucleotide sequence ID" value="NZ_JBHUNA010000005.1"/>
</dbReference>
<dbReference type="CDD" id="cd13595">
    <property type="entry name" value="PBP2_HisGs"/>
    <property type="match status" value="1"/>
</dbReference>
<evidence type="ECO:0000256" key="14">
    <source>
        <dbReference type="ARBA" id="ARBA00023102"/>
    </source>
</evidence>
<dbReference type="SUPFAM" id="SSF53850">
    <property type="entry name" value="Periplasmic binding protein-like II"/>
    <property type="match status" value="1"/>
</dbReference>
<keyword evidence="14 16" id="KW-0368">Histidine biosynthesis</keyword>
<dbReference type="EMBL" id="JBHUNA010000005">
    <property type="protein sequence ID" value="MFD2760053.1"/>
    <property type="molecule type" value="Genomic_DNA"/>
</dbReference>
<evidence type="ECO:0000256" key="9">
    <source>
        <dbReference type="ARBA" id="ARBA00022605"/>
    </source>
</evidence>
<evidence type="ECO:0000256" key="7">
    <source>
        <dbReference type="ARBA" id="ARBA00020998"/>
    </source>
</evidence>
<feature type="domain" description="ATP phosphoribosyltransferase catalytic" evidence="17">
    <location>
        <begin position="53"/>
        <end position="204"/>
    </location>
</feature>
<dbReference type="PANTHER" id="PTHR21403:SF8">
    <property type="entry name" value="ATP PHOSPHORIBOSYLTRANSFERASE"/>
    <property type="match status" value="1"/>
</dbReference>
<evidence type="ECO:0000256" key="8">
    <source>
        <dbReference type="ARBA" id="ARBA00022490"/>
    </source>
</evidence>
<dbReference type="Gene3D" id="3.40.190.10">
    <property type="entry name" value="Periplasmic binding protein-like II"/>
    <property type="match status" value="2"/>
</dbReference>
<keyword evidence="12 16" id="KW-0547">Nucleotide-binding</keyword>
<evidence type="ECO:0000256" key="13">
    <source>
        <dbReference type="ARBA" id="ARBA00022840"/>
    </source>
</evidence>
<dbReference type="PROSITE" id="PS01316">
    <property type="entry name" value="ATP_P_PHORIBOSYLTR"/>
    <property type="match status" value="1"/>
</dbReference>
<evidence type="ECO:0000256" key="10">
    <source>
        <dbReference type="ARBA" id="ARBA00022676"/>
    </source>
</evidence>
<evidence type="ECO:0000256" key="2">
    <source>
        <dbReference type="ARBA" id="ARBA00004496"/>
    </source>
</evidence>
<dbReference type="PANTHER" id="PTHR21403">
    <property type="entry name" value="ATP PHOSPHORIBOSYLTRANSFERASE ATP-PRTASE"/>
    <property type="match status" value="1"/>
</dbReference>
<evidence type="ECO:0000256" key="16">
    <source>
        <dbReference type="HAMAP-Rule" id="MF_01018"/>
    </source>
</evidence>
<keyword evidence="8 16" id="KW-0963">Cytoplasm</keyword>
<comment type="subcellular location">
    <subcellularLocation>
        <location evidence="2 16">Cytoplasm</location>
    </subcellularLocation>
</comment>
<keyword evidence="9 16" id="KW-0028">Amino-acid biosynthesis</keyword>
<evidence type="ECO:0000256" key="12">
    <source>
        <dbReference type="ARBA" id="ARBA00022741"/>
    </source>
</evidence>
<evidence type="ECO:0000313" key="18">
    <source>
        <dbReference type="EMBL" id="MFD2760053.1"/>
    </source>
</evidence>
<comment type="caution">
    <text evidence="18">The sequence shown here is derived from an EMBL/GenBank/DDBJ whole genome shotgun (WGS) entry which is preliminary data.</text>
</comment>
<comment type="domain">
    <text evidence="16">Lacks the C-terminal regulatory region which is replaced by HisZ.</text>
</comment>
<proteinExistence type="inferred from homology"/>
<dbReference type="Pfam" id="PF01634">
    <property type="entry name" value="HisG"/>
    <property type="match status" value="1"/>
</dbReference>
<evidence type="ECO:0000313" key="19">
    <source>
        <dbReference type="Proteomes" id="UP001597502"/>
    </source>
</evidence>
<evidence type="ECO:0000256" key="1">
    <source>
        <dbReference type="ARBA" id="ARBA00000915"/>
    </source>
</evidence>
<name>A0ABW5V2Y6_9BACI</name>
<evidence type="ECO:0000256" key="3">
    <source>
        <dbReference type="ARBA" id="ARBA00004667"/>
    </source>
</evidence>
<dbReference type="InterPro" id="IPR013820">
    <property type="entry name" value="ATP_PRibTrfase_cat"/>
</dbReference>
<keyword evidence="10 16" id="KW-0328">Glycosyltransferase</keyword>
<evidence type="ECO:0000256" key="6">
    <source>
        <dbReference type="ARBA" id="ARBA00011946"/>
    </source>
</evidence>
<protein>
    <recommendedName>
        <fullName evidence="7 16">ATP phosphoribosyltransferase</fullName>
        <shortName evidence="16">ATP-PRT</shortName>
        <shortName evidence="16">ATP-PRTase</shortName>
        <ecNumber evidence="6 16">2.4.2.17</ecNumber>
    </recommendedName>
</protein>
<dbReference type="InterPro" id="IPR024893">
    <property type="entry name" value="ATP_PRibTrfase_HisG_short"/>
</dbReference>
<evidence type="ECO:0000259" key="17">
    <source>
        <dbReference type="Pfam" id="PF01634"/>
    </source>
</evidence>
<reference evidence="19" key="1">
    <citation type="journal article" date="2019" name="Int. J. Syst. Evol. Microbiol.">
        <title>The Global Catalogue of Microorganisms (GCM) 10K type strain sequencing project: providing services to taxonomists for standard genome sequencing and annotation.</title>
        <authorList>
            <consortium name="The Broad Institute Genomics Platform"/>
            <consortium name="The Broad Institute Genome Sequencing Center for Infectious Disease"/>
            <person name="Wu L."/>
            <person name="Ma J."/>
        </authorList>
    </citation>
    <scope>NUCLEOTIDE SEQUENCE [LARGE SCALE GENOMIC DNA]</scope>
    <source>
        <strain evidence="19">TISTR 1535</strain>
    </source>
</reference>
<comment type="catalytic activity">
    <reaction evidence="1 16">
        <text>1-(5-phospho-beta-D-ribosyl)-ATP + diphosphate = 5-phospho-alpha-D-ribose 1-diphosphate + ATP</text>
        <dbReference type="Rhea" id="RHEA:18473"/>
        <dbReference type="ChEBI" id="CHEBI:30616"/>
        <dbReference type="ChEBI" id="CHEBI:33019"/>
        <dbReference type="ChEBI" id="CHEBI:58017"/>
        <dbReference type="ChEBI" id="CHEBI:73183"/>
        <dbReference type="EC" id="2.4.2.17"/>
    </reaction>
</comment>
<dbReference type="InterPro" id="IPR001348">
    <property type="entry name" value="ATP_PRibTrfase_HisG"/>
</dbReference>
<organism evidence="18 19">
    <name type="scientific">Lentibacillus juripiscarius</name>
    <dbReference type="NCBI Taxonomy" id="257446"/>
    <lineage>
        <taxon>Bacteria</taxon>
        <taxon>Bacillati</taxon>
        <taxon>Bacillota</taxon>
        <taxon>Bacilli</taxon>
        <taxon>Bacillales</taxon>
        <taxon>Bacillaceae</taxon>
        <taxon>Lentibacillus</taxon>
    </lineage>
</organism>